<evidence type="ECO:0000313" key="3">
    <source>
        <dbReference type="Proteomes" id="UP001165083"/>
    </source>
</evidence>
<comment type="caution">
    <text evidence="2">The sequence shown here is derived from an EMBL/GenBank/DDBJ whole genome shotgun (WGS) entry which is preliminary data.</text>
</comment>
<reference evidence="2" key="1">
    <citation type="submission" date="2023-04" db="EMBL/GenBank/DDBJ databases">
        <title>Phytophthora lilii NBRC 32176.</title>
        <authorList>
            <person name="Ichikawa N."/>
            <person name="Sato H."/>
            <person name="Tonouchi N."/>
        </authorList>
    </citation>
    <scope>NUCLEOTIDE SEQUENCE</scope>
    <source>
        <strain evidence="2">NBRC 32176</strain>
    </source>
</reference>
<organism evidence="2 3">
    <name type="scientific">Phytophthora lilii</name>
    <dbReference type="NCBI Taxonomy" id="2077276"/>
    <lineage>
        <taxon>Eukaryota</taxon>
        <taxon>Sar</taxon>
        <taxon>Stramenopiles</taxon>
        <taxon>Oomycota</taxon>
        <taxon>Peronosporomycetes</taxon>
        <taxon>Peronosporales</taxon>
        <taxon>Peronosporaceae</taxon>
        <taxon>Phytophthora</taxon>
    </lineage>
</organism>
<proteinExistence type="predicted"/>
<dbReference type="AlphaFoldDB" id="A0A9W6YJV3"/>
<keyword evidence="3" id="KW-1185">Reference proteome</keyword>
<evidence type="ECO:0000313" key="2">
    <source>
        <dbReference type="EMBL" id="GMF66372.1"/>
    </source>
</evidence>
<accession>A0A9W6YJV3</accession>
<sequence length="107" mass="12431">MLWIQRNGATFHKREVTIAGSVQEFWKTGIRQLRALAKRECRRAETRVQGTRLMLSILYSRRNTTRADVKYDKPRTTTGSNKDTGVANQAKDLPDILQQILFKLIRK</sequence>
<gene>
    <name evidence="2" type="ORF">Plil01_001883300</name>
</gene>
<protein>
    <submittedName>
        <fullName evidence="2">Unnamed protein product</fullName>
    </submittedName>
</protein>
<dbReference type="EMBL" id="BSXW01012619">
    <property type="protein sequence ID" value="GMF66372.1"/>
    <property type="molecule type" value="Genomic_DNA"/>
</dbReference>
<dbReference type="Proteomes" id="UP001165083">
    <property type="component" value="Unassembled WGS sequence"/>
</dbReference>
<evidence type="ECO:0000256" key="1">
    <source>
        <dbReference type="SAM" id="MobiDB-lite"/>
    </source>
</evidence>
<feature type="compositionally biased region" description="Polar residues" evidence="1">
    <location>
        <begin position="76"/>
        <end position="87"/>
    </location>
</feature>
<dbReference type="OrthoDB" id="129138at2759"/>
<feature type="region of interest" description="Disordered" evidence="1">
    <location>
        <begin position="68"/>
        <end position="87"/>
    </location>
</feature>
<name>A0A9W6YJV3_9STRA</name>